<dbReference type="EMBL" id="JAVDQK010000004">
    <property type="protein sequence ID" value="MDR6218202.1"/>
    <property type="molecule type" value="Genomic_DNA"/>
</dbReference>
<accession>A0AAE3XB37</accession>
<sequence length="62" mass="6460">MTTLPEPTYADVHAAYQALRAAQQALHLAPAGMTSNGAAIMNLKLAERLLAGTLGLPTRTDA</sequence>
<reference evidence="1" key="1">
    <citation type="submission" date="2023-07" db="EMBL/GenBank/DDBJ databases">
        <title>Sorghum-associated microbial communities from plants grown in Nebraska, USA.</title>
        <authorList>
            <person name="Schachtman D."/>
        </authorList>
    </citation>
    <scope>NUCLEOTIDE SEQUENCE</scope>
    <source>
        <strain evidence="1">BE330</strain>
    </source>
</reference>
<evidence type="ECO:0000313" key="2">
    <source>
        <dbReference type="Proteomes" id="UP001185331"/>
    </source>
</evidence>
<proteinExistence type="predicted"/>
<dbReference type="RefSeq" id="WP_309854409.1">
    <property type="nucleotide sequence ID" value="NZ_JAVDQJ010000005.1"/>
</dbReference>
<dbReference type="AlphaFoldDB" id="A0AAE3XB37"/>
<evidence type="ECO:0000313" key="1">
    <source>
        <dbReference type="EMBL" id="MDR6218202.1"/>
    </source>
</evidence>
<dbReference type="Proteomes" id="UP001185331">
    <property type="component" value="Unassembled WGS sequence"/>
</dbReference>
<protein>
    <submittedName>
        <fullName evidence="1">Uncharacterized protein</fullName>
    </submittedName>
</protein>
<name>A0AAE3XB37_9DEIO</name>
<gene>
    <name evidence="1" type="ORF">J2Y00_001765</name>
</gene>
<organism evidence="1 2">
    <name type="scientific">Deinococcus soli</name>
    <name type="common">ex Cha et al. 2016</name>
    <dbReference type="NCBI Taxonomy" id="1309411"/>
    <lineage>
        <taxon>Bacteria</taxon>
        <taxon>Thermotogati</taxon>
        <taxon>Deinococcota</taxon>
        <taxon>Deinococci</taxon>
        <taxon>Deinococcales</taxon>
        <taxon>Deinococcaceae</taxon>
        <taxon>Deinococcus</taxon>
    </lineage>
</organism>
<comment type="caution">
    <text evidence="1">The sequence shown here is derived from an EMBL/GenBank/DDBJ whole genome shotgun (WGS) entry which is preliminary data.</text>
</comment>